<feature type="domain" description="F-box" evidence="4">
    <location>
        <begin position="20"/>
        <end position="59"/>
    </location>
</feature>
<accession>A0A0U5G5T5</accession>
<dbReference type="PROSITE" id="PS50297">
    <property type="entry name" value="ANK_REP_REGION"/>
    <property type="match status" value="1"/>
</dbReference>
<protein>
    <recommendedName>
        <fullName evidence="4">F-box domain-containing protein</fullName>
    </recommendedName>
</protein>
<dbReference type="CDD" id="cd09917">
    <property type="entry name" value="F-box_SF"/>
    <property type="match status" value="1"/>
</dbReference>
<dbReference type="Pfam" id="PF12937">
    <property type="entry name" value="F-box-like"/>
    <property type="match status" value="1"/>
</dbReference>
<evidence type="ECO:0000256" key="2">
    <source>
        <dbReference type="ARBA" id="ARBA00023043"/>
    </source>
</evidence>
<dbReference type="SUPFAM" id="SSF48403">
    <property type="entry name" value="Ankyrin repeat"/>
    <property type="match status" value="1"/>
</dbReference>
<dbReference type="Gene3D" id="1.25.40.20">
    <property type="entry name" value="Ankyrin repeat-containing domain"/>
    <property type="match status" value="1"/>
</dbReference>
<dbReference type="PROSITE" id="PS50088">
    <property type="entry name" value="ANK_REPEAT"/>
    <property type="match status" value="1"/>
</dbReference>
<organism evidence="5 6">
    <name type="scientific">Aspergillus calidoustus</name>
    <dbReference type="NCBI Taxonomy" id="454130"/>
    <lineage>
        <taxon>Eukaryota</taxon>
        <taxon>Fungi</taxon>
        <taxon>Dikarya</taxon>
        <taxon>Ascomycota</taxon>
        <taxon>Pezizomycotina</taxon>
        <taxon>Eurotiomycetes</taxon>
        <taxon>Eurotiomycetidae</taxon>
        <taxon>Eurotiales</taxon>
        <taxon>Aspergillaceae</taxon>
        <taxon>Aspergillus</taxon>
        <taxon>Aspergillus subgen. Nidulantes</taxon>
    </lineage>
</organism>
<dbReference type="InterPro" id="IPR036770">
    <property type="entry name" value="Ankyrin_rpt-contain_sf"/>
</dbReference>
<keyword evidence="6" id="KW-1185">Reference proteome</keyword>
<evidence type="ECO:0000313" key="5">
    <source>
        <dbReference type="EMBL" id="CEL07046.1"/>
    </source>
</evidence>
<keyword evidence="1" id="KW-0677">Repeat</keyword>
<dbReference type="AlphaFoldDB" id="A0A0U5G5T5"/>
<reference evidence="6" key="1">
    <citation type="journal article" date="2016" name="Genome Announc.">
        <title>Draft genome sequences of fungus Aspergillus calidoustus.</title>
        <authorList>
            <person name="Horn F."/>
            <person name="Linde J."/>
            <person name="Mattern D.J."/>
            <person name="Walther G."/>
            <person name="Guthke R."/>
            <person name="Scherlach K."/>
            <person name="Martin K."/>
            <person name="Brakhage A.A."/>
            <person name="Petzke L."/>
            <person name="Valiante V."/>
        </authorList>
    </citation>
    <scope>NUCLEOTIDE SEQUENCE [LARGE SCALE GENOMIC DNA]</scope>
    <source>
        <strain evidence="6">SF006504</strain>
    </source>
</reference>
<dbReference type="STRING" id="454130.A0A0U5G5T5"/>
<dbReference type="SUPFAM" id="SSF81383">
    <property type="entry name" value="F-box domain"/>
    <property type="match status" value="1"/>
</dbReference>
<evidence type="ECO:0000256" key="3">
    <source>
        <dbReference type="PROSITE-ProRule" id="PRU00023"/>
    </source>
</evidence>
<gene>
    <name evidence="5" type="ORF">ASPCAL10211</name>
</gene>
<dbReference type="EMBL" id="CDMC01000008">
    <property type="protein sequence ID" value="CEL07046.1"/>
    <property type="molecule type" value="Genomic_DNA"/>
</dbReference>
<evidence type="ECO:0000256" key="1">
    <source>
        <dbReference type="ARBA" id="ARBA00022737"/>
    </source>
</evidence>
<evidence type="ECO:0000259" key="4">
    <source>
        <dbReference type="Pfam" id="PF12937"/>
    </source>
</evidence>
<dbReference type="SMART" id="SM00248">
    <property type="entry name" value="ANK"/>
    <property type="match status" value="3"/>
</dbReference>
<dbReference type="Pfam" id="PF12796">
    <property type="entry name" value="Ank_2"/>
    <property type="match status" value="1"/>
</dbReference>
<sequence length="224" mass="25018">MEDLLEVFNPRKRSRLLSPISTLPVELVLIIANFLSPKDLSHLLQTCHFFSCVLEPHLYAIVATEPVPARPPLVLYWAAERGYVSVLQKIFQYSKPDEIPVRCKTRALSHAAEHGQTAAAKFLLDVGAKINRVVSIDDVNRYTALHRAAANGHAEMVIFLLDNGANPAIQGSPDEVAVLEHADSWGQKDMVQLFLSRGFGIKKPPWAVGTIYHEDIDQIEEFLE</sequence>
<dbReference type="OrthoDB" id="4772757at2759"/>
<evidence type="ECO:0000313" key="6">
    <source>
        <dbReference type="Proteomes" id="UP000054771"/>
    </source>
</evidence>
<keyword evidence="2 3" id="KW-0040">ANK repeat</keyword>
<dbReference type="InterPro" id="IPR001810">
    <property type="entry name" value="F-box_dom"/>
</dbReference>
<feature type="repeat" description="ANK" evidence="3">
    <location>
        <begin position="140"/>
        <end position="172"/>
    </location>
</feature>
<dbReference type="InterPro" id="IPR002110">
    <property type="entry name" value="Ankyrin_rpt"/>
</dbReference>
<name>A0A0U5G5T5_ASPCI</name>
<dbReference type="InterPro" id="IPR036047">
    <property type="entry name" value="F-box-like_dom_sf"/>
</dbReference>
<proteinExistence type="predicted"/>
<dbReference type="PANTHER" id="PTHR24171">
    <property type="entry name" value="ANKYRIN REPEAT DOMAIN-CONTAINING PROTEIN 39-RELATED"/>
    <property type="match status" value="1"/>
</dbReference>
<dbReference type="Proteomes" id="UP000054771">
    <property type="component" value="Unassembled WGS sequence"/>
</dbReference>